<accession>A0ABU3BPU6</accession>
<reference evidence="2 3" key="1">
    <citation type="submission" date="2023-09" db="EMBL/GenBank/DDBJ databases">
        <authorList>
            <person name="Rey-Velasco X."/>
        </authorList>
    </citation>
    <scope>NUCLEOTIDE SEQUENCE [LARGE SCALE GENOMIC DNA]</scope>
    <source>
        <strain evidence="2 3">F394</strain>
    </source>
</reference>
<gene>
    <name evidence="2" type="ORF">RM540_06055</name>
</gene>
<evidence type="ECO:0000256" key="1">
    <source>
        <dbReference type="SAM" id="MobiDB-lite"/>
    </source>
</evidence>
<evidence type="ECO:0000313" key="3">
    <source>
        <dbReference type="Proteomes" id="UP001267426"/>
    </source>
</evidence>
<feature type="region of interest" description="Disordered" evidence="1">
    <location>
        <begin position="1"/>
        <end position="56"/>
    </location>
</feature>
<name>A0ABU3BPU6_9BACT</name>
<dbReference type="RefSeq" id="WP_311662652.1">
    <property type="nucleotide sequence ID" value="NZ_JAVRHT010000010.1"/>
</dbReference>
<comment type="caution">
    <text evidence="2">The sequence shown here is derived from an EMBL/GenBank/DDBJ whole genome shotgun (WGS) entry which is preliminary data.</text>
</comment>
<sequence>MVAGSGQRKTTAPPTPERGGGCSGVACNAVGLRDVGGAATGGNVPDRPALTNWAGR</sequence>
<protein>
    <submittedName>
        <fullName evidence="2">Uncharacterized protein</fullName>
    </submittedName>
</protein>
<evidence type="ECO:0000313" key="2">
    <source>
        <dbReference type="EMBL" id="MDT0631309.1"/>
    </source>
</evidence>
<organism evidence="2 3">
    <name type="scientific">Rubrivirga litoralis</name>
    <dbReference type="NCBI Taxonomy" id="3075598"/>
    <lineage>
        <taxon>Bacteria</taxon>
        <taxon>Pseudomonadati</taxon>
        <taxon>Rhodothermota</taxon>
        <taxon>Rhodothermia</taxon>
        <taxon>Rhodothermales</taxon>
        <taxon>Rubricoccaceae</taxon>
        <taxon>Rubrivirga</taxon>
    </lineage>
</organism>
<dbReference type="Proteomes" id="UP001267426">
    <property type="component" value="Unassembled WGS sequence"/>
</dbReference>
<proteinExistence type="predicted"/>
<keyword evidence="3" id="KW-1185">Reference proteome</keyword>
<dbReference type="EMBL" id="JAVRHT010000010">
    <property type="protein sequence ID" value="MDT0631309.1"/>
    <property type="molecule type" value="Genomic_DNA"/>
</dbReference>